<feature type="binding site" evidence="2">
    <location>
        <position position="103"/>
    </location>
    <ligand>
        <name>Fe cation</name>
        <dbReference type="ChEBI" id="CHEBI:24875"/>
    </ligand>
</feature>
<dbReference type="Gene3D" id="2.60.120.10">
    <property type="entry name" value="Jelly Rolls"/>
    <property type="match status" value="2"/>
</dbReference>
<sequence>MSNSVQRVIRSHPSSDGDGVKIRRVALFNETVSDPFLMIDELRSDNPKDYIGGFPPHPHRGMETLTYLRQGGLEHRDHLGNRGMIHSGGAQWMSAGRGIIHSEMPSREANGLHGFQLWINLPAVNKMQAPDYRDVPATEIPVVQAGDVTVKAIAGSWSVNGETVEGALMNMAANAGILDVELPAGSNVAISAPAGHSLMAFVYDGELDLESAVAPKSLVVFATGENSDCTLTSSTGAHLLLLAGKPIKEKIVHYGPFVMNTVAEIEQTIDDYNRGRF</sequence>
<dbReference type="AlphaFoldDB" id="A0A9X3IRQ4"/>
<dbReference type="InterPro" id="IPR011051">
    <property type="entry name" value="RmlC_Cupin_sf"/>
</dbReference>
<dbReference type="RefSeq" id="WP_283172308.1">
    <property type="nucleotide sequence ID" value="NZ_JAPNOA010000012.1"/>
</dbReference>
<dbReference type="PANTHER" id="PTHR13903">
    <property type="entry name" value="PIRIN-RELATED"/>
    <property type="match status" value="1"/>
</dbReference>
<dbReference type="EMBL" id="JAPNOA010000012">
    <property type="protein sequence ID" value="MCY0964089.1"/>
    <property type="molecule type" value="Genomic_DNA"/>
</dbReference>
<accession>A0A9X3IRQ4</accession>
<name>A0A9X3IRQ4_9GAMM</name>
<feature type="domain" description="Pirin N-terminal" evidence="4">
    <location>
        <begin position="31"/>
        <end position="119"/>
    </location>
</feature>
<dbReference type="Pfam" id="PF05726">
    <property type="entry name" value="Pirin_C"/>
    <property type="match status" value="1"/>
</dbReference>
<evidence type="ECO:0000256" key="2">
    <source>
        <dbReference type="PIRSR" id="PIRSR006232-1"/>
    </source>
</evidence>
<dbReference type="InterPro" id="IPR008778">
    <property type="entry name" value="Pirin_C_dom"/>
</dbReference>
<proteinExistence type="inferred from homology"/>
<dbReference type="PIRSF" id="PIRSF006232">
    <property type="entry name" value="Pirin"/>
    <property type="match status" value="1"/>
</dbReference>
<keyword evidence="2" id="KW-0408">Iron</keyword>
<evidence type="ECO:0000256" key="1">
    <source>
        <dbReference type="ARBA" id="ARBA00008416"/>
    </source>
</evidence>
<organism evidence="6 7">
    <name type="scientific">Parathalassolituus penaei</name>
    <dbReference type="NCBI Taxonomy" id="2997323"/>
    <lineage>
        <taxon>Bacteria</taxon>
        <taxon>Pseudomonadati</taxon>
        <taxon>Pseudomonadota</taxon>
        <taxon>Gammaproteobacteria</taxon>
        <taxon>Oceanospirillales</taxon>
        <taxon>Oceanospirillaceae</taxon>
        <taxon>Parathalassolituus</taxon>
    </lineage>
</organism>
<keyword evidence="2" id="KW-0479">Metal-binding</keyword>
<dbReference type="GO" id="GO:0046872">
    <property type="term" value="F:metal ion binding"/>
    <property type="evidence" value="ECO:0007669"/>
    <property type="project" value="UniProtKB-KW"/>
</dbReference>
<feature type="binding site" evidence="2">
    <location>
        <position position="59"/>
    </location>
    <ligand>
        <name>Fe cation</name>
        <dbReference type="ChEBI" id="CHEBI:24875"/>
    </ligand>
</feature>
<evidence type="ECO:0000256" key="3">
    <source>
        <dbReference type="RuleBase" id="RU003457"/>
    </source>
</evidence>
<evidence type="ECO:0000259" key="5">
    <source>
        <dbReference type="Pfam" id="PF05726"/>
    </source>
</evidence>
<dbReference type="CDD" id="cd02909">
    <property type="entry name" value="cupin_pirin_N"/>
    <property type="match status" value="1"/>
</dbReference>
<feature type="binding site" evidence="2">
    <location>
        <position position="57"/>
    </location>
    <ligand>
        <name>Fe cation</name>
        <dbReference type="ChEBI" id="CHEBI:24875"/>
    </ligand>
</feature>
<dbReference type="Proteomes" id="UP001150830">
    <property type="component" value="Unassembled WGS sequence"/>
</dbReference>
<keyword evidence="7" id="KW-1185">Reference proteome</keyword>
<comment type="similarity">
    <text evidence="1 3">Belongs to the pirin family.</text>
</comment>
<dbReference type="Pfam" id="PF02678">
    <property type="entry name" value="Pirin"/>
    <property type="match status" value="1"/>
</dbReference>
<comment type="caution">
    <text evidence="6">The sequence shown here is derived from an EMBL/GenBank/DDBJ whole genome shotgun (WGS) entry which is preliminary data.</text>
</comment>
<evidence type="ECO:0000313" key="7">
    <source>
        <dbReference type="Proteomes" id="UP001150830"/>
    </source>
</evidence>
<dbReference type="InterPro" id="IPR014710">
    <property type="entry name" value="RmlC-like_jellyroll"/>
</dbReference>
<reference evidence="6" key="1">
    <citation type="submission" date="2022-11" db="EMBL/GenBank/DDBJ databases">
        <title>Parathalassolutuus dongxingensis gen. nov., sp. nov., a novel member of family Oceanospirillaceae isolated from a coastal shrimp pond in Guangxi, China.</title>
        <authorList>
            <person name="Chen H."/>
        </authorList>
    </citation>
    <scope>NUCLEOTIDE SEQUENCE</scope>
    <source>
        <strain evidence="6">G-43</strain>
    </source>
</reference>
<evidence type="ECO:0000313" key="6">
    <source>
        <dbReference type="EMBL" id="MCY0964089.1"/>
    </source>
</evidence>
<comment type="cofactor">
    <cofactor evidence="2">
        <name>Fe cation</name>
        <dbReference type="ChEBI" id="CHEBI:24875"/>
    </cofactor>
    <text evidence="2">Binds 1 Fe cation per subunit.</text>
</comment>
<protein>
    <submittedName>
        <fullName evidence="6">Pirin family protein</fullName>
    </submittedName>
</protein>
<feature type="binding site" evidence="2">
    <location>
        <position position="101"/>
    </location>
    <ligand>
        <name>Fe cation</name>
        <dbReference type="ChEBI" id="CHEBI:24875"/>
    </ligand>
</feature>
<evidence type="ECO:0000259" key="4">
    <source>
        <dbReference type="Pfam" id="PF02678"/>
    </source>
</evidence>
<feature type="domain" description="Pirin C-terminal" evidence="5">
    <location>
        <begin position="178"/>
        <end position="277"/>
    </location>
</feature>
<dbReference type="InterPro" id="IPR012093">
    <property type="entry name" value="Pirin"/>
</dbReference>
<dbReference type="SUPFAM" id="SSF51182">
    <property type="entry name" value="RmlC-like cupins"/>
    <property type="match status" value="1"/>
</dbReference>
<dbReference type="CDD" id="cd02247">
    <property type="entry name" value="cupin_pirin_C"/>
    <property type="match status" value="1"/>
</dbReference>
<dbReference type="InterPro" id="IPR003829">
    <property type="entry name" value="Pirin_N_dom"/>
</dbReference>
<dbReference type="PANTHER" id="PTHR13903:SF8">
    <property type="entry name" value="PIRIN"/>
    <property type="match status" value="1"/>
</dbReference>
<gene>
    <name evidence="6" type="ORF">OUO13_02735</name>
</gene>